<evidence type="ECO:0000313" key="13">
    <source>
        <dbReference type="EMBL" id="SZX74390.1"/>
    </source>
</evidence>
<feature type="transmembrane region" description="Helical" evidence="11">
    <location>
        <begin position="288"/>
        <end position="312"/>
    </location>
</feature>
<comment type="subcellular location">
    <subcellularLocation>
        <location evidence="1">Membrane</location>
        <topology evidence="1">Multi-pass membrane protein</topology>
    </subcellularLocation>
</comment>
<accession>A0A383WB00</accession>
<dbReference type="Proteomes" id="UP000256970">
    <property type="component" value="Unassembled WGS sequence"/>
</dbReference>
<evidence type="ECO:0000259" key="12">
    <source>
        <dbReference type="PROSITE" id="PS50089"/>
    </source>
</evidence>
<feature type="domain" description="RING-type" evidence="12">
    <location>
        <begin position="364"/>
        <end position="404"/>
    </location>
</feature>
<keyword evidence="8 11" id="KW-0472">Membrane</keyword>
<organism evidence="13 14">
    <name type="scientific">Tetradesmus obliquus</name>
    <name type="common">Green alga</name>
    <name type="synonym">Acutodesmus obliquus</name>
    <dbReference type="NCBI Taxonomy" id="3088"/>
    <lineage>
        <taxon>Eukaryota</taxon>
        <taxon>Viridiplantae</taxon>
        <taxon>Chlorophyta</taxon>
        <taxon>core chlorophytes</taxon>
        <taxon>Chlorophyceae</taxon>
        <taxon>CS clade</taxon>
        <taxon>Sphaeropleales</taxon>
        <taxon>Scenedesmaceae</taxon>
        <taxon>Tetradesmus</taxon>
    </lineage>
</organism>
<evidence type="ECO:0000256" key="8">
    <source>
        <dbReference type="ARBA" id="ARBA00023136"/>
    </source>
</evidence>
<keyword evidence="3" id="KW-0479">Metal-binding</keyword>
<dbReference type="InterPro" id="IPR017907">
    <property type="entry name" value="Znf_RING_CS"/>
</dbReference>
<keyword evidence="2 11" id="KW-0812">Transmembrane</keyword>
<dbReference type="InterPro" id="IPR044235">
    <property type="entry name" value="RNFT1/2"/>
</dbReference>
<evidence type="ECO:0000256" key="4">
    <source>
        <dbReference type="ARBA" id="ARBA00022771"/>
    </source>
</evidence>
<keyword evidence="14" id="KW-1185">Reference proteome</keyword>
<dbReference type="EMBL" id="FNXT01001214">
    <property type="protein sequence ID" value="SZX74390.1"/>
    <property type="molecule type" value="Genomic_DNA"/>
</dbReference>
<evidence type="ECO:0000256" key="3">
    <source>
        <dbReference type="ARBA" id="ARBA00022723"/>
    </source>
</evidence>
<sequence length="427" mass="45522">MDTHSFVQGSRSSSTLGQQQQEPGLLNSVLQHAIQSQLGINISQESAAIGRLGSQVLQSAAALPSQAADAEVGTGAATAPAGAAETAAAEAERHRLSNSNELDLQAIAKWVESMLPYFLILAAVFVYHFCTGIFLFLWLLCSLVKANQFVRKLATQPRPGGSSSGSSNSGSSSSAGEMVAGVLYIATNAALVGWLTSGQRLYRRFLLQPPEAPISVWQAAFLVLVADSLVRFCGLAPKLLLVAAVQSWWRGGSSSSGSSRSSRRQARLLTLVEYVLAVYRALVPIPVWYTYLVTCTLNGVLSSLLAGFYLTFKGWGLLRQGRLLLSATKLLLRSGSGALVGTYLKDYCGGKAEGGCIEEHGNCCPICQEPADAAVRLDCSHIFCEECISEWLTRDKAATCPMCRAQIQPPGLECYGDGATSLLPCLF</sequence>
<evidence type="ECO:0000256" key="5">
    <source>
        <dbReference type="ARBA" id="ARBA00022786"/>
    </source>
</evidence>
<feature type="transmembrane region" description="Helical" evidence="11">
    <location>
        <begin position="178"/>
        <end position="196"/>
    </location>
</feature>
<keyword evidence="7 11" id="KW-1133">Transmembrane helix</keyword>
<evidence type="ECO:0000256" key="7">
    <source>
        <dbReference type="ARBA" id="ARBA00022989"/>
    </source>
</evidence>
<evidence type="ECO:0000256" key="2">
    <source>
        <dbReference type="ARBA" id="ARBA00022692"/>
    </source>
</evidence>
<name>A0A383WB00_TETOB</name>
<dbReference type="PROSITE" id="PS50089">
    <property type="entry name" value="ZF_RING_2"/>
    <property type="match status" value="1"/>
</dbReference>
<dbReference type="SMART" id="SM00184">
    <property type="entry name" value="RING"/>
    <property type="match status" value="1"/>
</dbReference>
<dbReference type="InterPro" id="IPR001841">
    <property type="entry name" value="Znf_RING"/>
</dbReference>
<dbReference type="PROSITE" id="PS00518">
    <property type="entry name" value="ZF_RING_1"/>
    <property type="match status" value="1"/>
</dbReference>
<keyword evidence="6" id="KW-0862">Zinc</keyword>
<dbReference type="Gene3D" id="3.30.40.10">
    <property type="entry name" value="Zinc/RING finger domain, C3HC4 (zinc finger)"/>
    <property type="match status" value="1"/>
</dbReference>
<dbReference type="PANTHER" id="PTHR15860">
    <property type="entry name" value="UNCHARACTERIZED RING FINGER-CONTAINING PROTEIN"/>
    <property type="match status" value="1"/>
</dbReference>
<feature type="transmembrane region" description="Helical" evidence="11">
    <location>
        <begin position="117"/>
        <end position="141"/>
    </location>
</feature>
<dbReference type="SUPFAM" id="SSF57850">
    <property type="entry name" value="RING/U-box"/>
    <property type="match status" value="1"/>
</dbReference>
<dbReference type="GO" id="GO:1904294">
    <property type="term" value="P:positive regulation of ERAD pathway"/>
    <property type="evidence" value="ECO:0007669"/>
    <property type="project" value="InterPro"/>
</dbReference>
<dbReference type="GO" id="GO:0016020">
    <property type="term" value="C:membrane"/>
    <property type="evidence" value="ECO:0007669"/>
    <property type="project" value="UniProtKB-SubCell"/>
</dbReference>
<evidence type="ECO:0000256" key="6">
    <source>
        <dbReference type="ARBA" id="ARBA00022833"/>
    </source>
</evidence>
<evidence type="ECO:0000256" key="11">
    <source>
        <dbReference type="SAM" id="Phobius"/>
    </source>
</evidence>
<evidence type="ECO:0000313" key="14">
    <source>
        <dbReference type="Proteomes" id="UP000256970"/>
    </source>
</evidence>
<dbReference type="Pfam" id="PF13639">
    <property type="entry name" value="zf-RING_2"/>
    <property type="match status" value="1"/>
</dbReference>
<dbReference type="GO" id="GO:0008270">
    <property type="term" value="F:zinc ion binding"/>
    <property type="evidence" value="ECO:0007669"/>
    <property type="project" value="UniProtKB-KW"/>
</dbReference>
<dbReference type="GO" id="GO:0061630">
    <property type="term" value="F:ubiquitin protein ligase activity"/>
    <property type="evidence" value="ECO:0007669"/>
    <property type="project" value="InterPro"/>
</dbReference>
<keyword evidence="5" id="KW-0833">Ubl conjugation pathway</keyword>
<evidence type="ECO:0000256" key="9">
    <source>
        <dbReference type="PROSITE-ProRule" id="PRU00175"/>
    </source>
</evidence>
<dbReference type="PANTHER" id="PTHR15860:SF0">
    <property type="entry name" value="LP20373P"/>
    <property type="match status" value="1"/>
</dbReference>
<dbReference type="AlphaFoldDB" id="A0A383WB00"/>
<dbReference type="InterPro" id="IPR013083">
    <property type="entry name" value="Znf_RING/FYVE/PHD"/>
</dbReference>
<protein>
    <recommendedName>
        <fullName evidence="12">RING-type domain-containing protein</fullName>
    </recommendedName>
</protein>
<gene>
    <name evidence="13" type="ORF">BQ4739_LOCUS14665</name>
</gene>
<keyword evidence="4 9" id="KW-0863">Zinc-finger</keyword>
<evidence type="ECO:0000256" key="10">
    <source>
        <dbReference type="SAM" id="MobiDB-lite"/>
    </source>
</evidence>
<feature type="region of interest" description="Disordered" evidence="10">
    <location>
        <begin position="1"/>
        <end position="21"/>
    </location>
</feature>
<proteinExistence type="predicted"/>
<evidence type="ECO:0000256" key="1">
    <source>
        <dbReference type="ARBA" id="ARBA00004141"/>
    </source>
</evidence>
<reference evidence="13 14" key="1">
    <citation type="submission" date="2016-10" db="EMBL/GenBank/DDBJ databases">
        <authorList>
            <person name="Cai Z."/>
        </authorList>
    </citation>
    <scope>NUCLEOTIDE SEQUENCE [LARGE SCALE GENOMIC DNA]</scope>
</reference>